<sequence>MQDDKANVVSLLKAAAERNADRQAIVMGDGADSTQRITFGDLWSRVDRVGAGLSKLGIEQGDRAVIMIPMSIDLYTLLLAVLKIGAAAVFVDPWISRQQIARFAAFSEPKAYFGIGKAHLLRWMDSQLRQIPLTVTTGNRWGGWAARHSLEELLSTAGDGRIAGVEGDDSALITFTTGSSGEPKGANRTHGYLLAQHAALQHEFPYHDSDIDLTMFPVFALNNLAKGIPTIVPEIDFRKVAEADGGALVNQIAREQVATITGSPPLIDRMCKALVGSSPPSSLRRILVGGAPVSDAQLTFWQQRLPNVEIVVVYGSTEAEPVAHIPAAERLEIASNPVASHDGYCVGKPTDLLQSKVIRIVDSPVQLNENDWSDWQVPAGEVGELVVTGEHVGRDYFRNPQAVAANKIVDRHGTIWHRMGDTGYFDHLGRFWLVGRVHSTIRRDGVLVHPQVVEQIAAGDPVEQVAALGIEDAVHDERLVVVASISRATDAAARTIADRLAKRGVEWDEIALTEGRLPVDPRHNSKIDYARLRTELESSRASRDFVRWKPKDLRNT</sequence>
<dbReference type="RefSeq" id="WP_145245997.1">
    <property type="nucleotide sequence ID" value="NZ_CP036278.1"/>
</dbReference>
<dbReference type="OrthoDB" id="9799237at2"/>
<dbReference type="GO" id="GO:0004467">
    <property type="term" value="F:long-chain fatty acid-CoA ligase activity"/>
    <property type="evidence" value="ECO:0007669"/>
    <property type="project" value="UniProtKB-EC"/>
</dbReference>
<evidence type="ECO:0000313" key="4">
    <source>
        <dbReference type="Proteomes" id="UP000315750"/>
    </source>
</evidence>
<keyword evidence="1" id="KW-1133">Transmembrane helix</keyword>
<dbReference type="Gene3D" id="3.40.50.12780">
    <property type="entry name" value="N-terminal domain of ligase-like"/>
    <property type="match status" value="1"/>
</dbReference>
<dbReference type="EMBL" id="CP036278">
    <property type="protein sequence ID" value="QDU55098.1"/>
    <property type="molecule type" value="Genomic_DNA"/>
</dbReference>
<keyword evidence="3" id="KW-0436">Ligase</keyword>
<dbReference type="EC" id="6.2.1.3" evidence="3"/>
<feature type="domain" description="AMP-dependent synthetase/ligase" evidence="2">
    <location>
        <begin position="13"/>
        <end position="397"/>
    </location>
</feature>
<keyword evidence="1" id="KW-0812">Transmembrane</keyword>
<dbReference type="InterPro" id="IPR020845">
    <property type="entry name" value="AMP-binding_CS"/>
</dbReference>
<gene>
    <name evidence="3" type="primary">lcfB_1</name>
    <name evidence="3" type="ORF">Pan181_12840</name>
</gene>
<organism evidence="3 4">
    <name type="scientific">Aeoliella mucimassa</name>
    <dbReference type="NCBI Taxonomy" id="2527972"/>
    <lineage>
        <taxon>Bacteria</taxon>
        <taxon>Pseudomonadati</taxon>
        <taxon>Planctomycetota</taxon>
        <taxon>Planctomycetia</taxon>
        <taxon>Pirellulales</taxon>
        <taxon>Lacipirellulaceae</taxon>
        <taxon>Aeoliella</taxon>
    </lineage>
</organism>
<keyword evidence="4" id="KW-1185">Reference proteome</keyword>
<evidence type="ECO:0000313" key="3">
    <source>
        <dbReference type="EMBL" id="QDU55098.1"/>
    </source>
</evidence>
<feature type="transmembrane region" description="Helical" evidence="1">
    <location>
        <begin position="74"/>
        <end position="95"/>
    </location>
</feature>
<accession>A0A518AK43</accession>
<dbReference type="InterPro" id="IPR042099">
    <property type="entry name" value="ANL_N_sf"/>
</dbReference>
<dbReference type="InterPro" id="IPR050237">
    <property type="entry name" value="ATP-dep_AMP-bd_enzyme"/>
</dbReference>
<dbReference type="PANTHER" id="PTHR43767">
    <property type="entry name" value="LONG-CHAIN-FATTY-ACID--COA LIGASE"/>
    <property type="match status" value="1"/>
</dbReference>
<reference evidence="3 4" key="1">
    <citation type="submission" date="2019-02" db="EMBL/GenBank/DDBJ databases">
        <title>Deep-cultivation of Planctomycetes and their phenomic and genomic characterization uncovers novel biology.</title>
        <authorList>
            <person name="Wiegand S."/>
            <person name="Jogler M."/>
            <person name="Boedeker C."/>
            <person name="Pinto D."/>
            <person name="Vollmers J."/>
            <person name="Rivas-Marin E."/>
            <person name="Kohn T."/>
            <person name="Peeters S.H."/>
            <person name="Heuer A."/>
            <person name="Rast P."/>
            <person name="Oberbeckmann S."/>
            <person name="Bunk B."/>
            <person name="Jeske O."/>
            <person name="Meyerdierks A."/>
            <person name="Storesund J.E."/>
            <person name="Kallscheuer N."/>
            <person name="Luecker S."/>
            <person name="Lage O.M."/>
            <person name="Pohl T."/>
            <person name="Merkel B.J."/>
            <person name="Hornburger P."/>
            <person name="Mueller R.-W."/>
            <person name="Bruemmer F."/>
            <person name="Labrenz M."/>
            <person name="Spormann A.M."/>
            <person name="Op den Camp H."/>
            <person name="Overmann J."/>
            <person name="Amann R."/>
            <person name="Jetten M.S.M."/>
            <person name="Mascher T."/>
            <person name="Medema M.H."/>
            <person name="Devos D.P."/>
            <person name="Kaster A.-K."/>
            <person name="Ovreas L."/>
            <person name="Rohde M."/>
            <person name="Galperin M.Y."/>
            <person name="Jogler C."/>
        </authorList>
    </citation>
    <scope>NUCLEOTIDE SEQUENCE [LARGE SCALE GENOMIC DNA]</scope>
    <source>
        <strain evidence="3 4">Pan181</strain>
    </source>
</reference>
<dbReference type="Proteomes" id="UP000315750">
    <property type="component" value="Chromosome"/>
</dbReference>
<protein>
    <submittedName>
        <fullName evidence="3">Long-chain-fatty-acid--CoA ligase</fullName>
        <ecNumber evidence="3">6.2.1.3</ecNumber>
    </submittedName>
</protein>
<dbReference type="InterPro" id="IPR000873">
    <property type="entry name" value="AMP-dep_synth/lig_dom"/>
</dbReference>
<evidence type="ECO:0000259" key="2">
    <source>
        <dbReference type="Pfam" id="PF00501"/>
    </source>
</evidence>
<dbReference type="Pfam" id="PF00501">
    <property type="entry name" value="AMP-binding"/>
    <property type="match status" value="1"/>
</dbReference>
<name>A0A518AK43_9BACT</name>
<proteinExistence type="predicted"/>
<dbReference type="AlphaFoldDB" id="A0A518AK43"/>
<keyword evidence="1" id="KW-0472">Membrane</keyword>
<dbReference type="KEGG" id="amuc:Pan181_12840"/>
<dbReference type="SUPFAM" id="SSF56801">
    <property type="entry name" value="Acetyl-CoA synthetase-like"/>
    <property type="match status" value="1"/>
</dbReference>
<evidence type="ECO:0000256" key="1">
    <source>
        <dbReference type="SAM" id="Phobius"/>
    </source>
</evidence>
<dbReference type="PANTHER" id="PTHR43767:SF1">
    <property type="entry name" value="NONRIBOSOMAL PEPTIDE SYNTHASE PES1 (EUROFUNG)-RELATED"/>
    <property type="match status" value="1"/>
</dbReference>
<dbReference type="PROSITE" id="PS00455">
    <property type="entry name" value="AMP_BINDING"/>
    <property type="match status" value="1"/>
</dbReference>